<dbReference type="STRING" id="1423747.FC69_GL000841"/>
<dbReference type="AlphaFoldDB" id="A0A0R1RVX0"/>
<evidence type="ECO:0000256" key="1">
    <source>
        <dbReference type="SAM" id="Phobius"/>
    </source>
</evidence>
<reference evidence="2 3" key="1">
    <citation type="journal article" date="2015" name="Genome Announc.">
        <title>Expanding the biotechnology potential of lactobacilli through comparative genomics of 213 strains and associated genera.</title>
        <authorList>
            <person name="Sun Z."/>
            <person name="Harris H.M."/>
            <person name="McCann A."/>
            <person name="Guo C."/>
            <person name="Argimon S."/>
            <person name="Zhang W."/>
            <person name="Yang X."/>
            <person name="Jeffery I.B."/>
            <person name="Cooney J.C."/>
            <person name="Kagawa T.F."/>
            <person name="Liu W."/>
            <person name="Song Y."/>
            <person name="Salvetti E."/>
            <person name="Wrobel A."/>
            <person name="Rasinkangas P."/>
            <person name="Parkhill J."/>
            <person name="Rea M.C."/>
            <person name="O'Sullivan O."/>
            <person name="Ritari J."/>
            <person name="Douillard F.P."/>
            <person name="Paul Ross R."/>
            <person name="Yang R."/>
            <person name="Briner A.E."/>
            <person name="Felis G.E."/>
            <person name="de Vos W.M."/>
            <person name="Barrangou R."/>
            <person name="Klaenhammer T.R."/>
            <person name="Caufield P.W."/>
            <person name="Cui Y."/>
            <person name="Zhang H."/>
            <person name="O'Toole P.W."/>
        </authorList>
    </citation>
    <scope>NUCLEOTIDE SEQUENCE [LARGE SCALE GENOMIC DNA]</scope>
    <source>
        <strain evidence="2 3">DSM 14340</strain>
    </source>
</reference>
<dbReference type="eggNOG" id="COG4652">
    <property type="taxonomic scope" value="Bacteria"/>
</dbReference>
<keyword evidence="1" id="KW-0472">Membrane</keyword>
<feature type="transmembrane region" description="Helical" evidence="1">
    <location>
        <begin position="643"/>
        <end position="662"/>
    </location>
</feature>
<keyword evidence="1" id="KW-0812">Transmembrane</keyword>
<comment type="caution">
    <text evidence="2">The sequence shown here is derived from an EMBL/GenBank/DDBJ whole genome shotgun (WGS) entry which is preliminary data.</text>
</comment>
<feature type="transmembrane region" description="Helical" evidence="1">
    <location>
        <begin position="573"/>
        <end position="595"/>
    </location>
</feature>
<sequence>MGVVMKWLKNILAGLVLLIATLLLTQFMSGKATEQYLYQNTTQLNVVYDANRFDYQKFIKTVEDLKKNNITVSQYNFTSEKSLMIYTNNPAKFKGNQRGEMAIKTYPFKAINNIGIGTVFYIRGNAQKVVNELSQFGQVSASPMNQANITNFSVMTLVVGLFLIILLVILIVILIQNNKKMILIQKTLGYGGLESLKVSINQNKWFIISLLMGGFVGVIVGRVSGFNLPLKFYGLLWLAIGLLTLLVVMFQASLFLIYYHFVGFEQQQQATKKGWLLILMLVFSVFIALSFQMVNPIVTSLNKVQTERRGMKQWQATKNLYKTNVTNQLNRDNQSEEQAYIKKAEAYYHQISRKKRTFIMSAHNFSVMEIDATTKLPVYIGQRTMPNETLVDYITNPFGNSVMADTNYLKRQKIKINDPHFYQHQFDGDIVYLLVPEKYQRYDPKIIENYTSDAKAGIQYRRVPQFKIVHTANQQAYFTYNVDLGNPDSGNQIVDPIVVVFNQHLVDQQTFGNLITVDGGLFYQTQDGAHAFDSLLPTIKQMGLSNTLNASISVYQAHSQYLATLKATLLNGVLNLILLILIDSLLVKELITFFIELNQKRLVVKWVLGYPKIALLVDSAFWPILIILGIAVGYQIIAFNIANFALAIFLIVISLLLYEYLLMRLLRRNQPWSN</sequence>
<organism evidence="2 3">
    <name type="scientific">Latilactobacillus fuchuensis DSM 14340 = JCM 11249</name>
    <dbReference type="NCBI Taxonomy" id="1423747"/>
    <lineage>
        <taxon>Bacteria</taxon>
        <taxon>Bacillati</taxon>
        <taxon>Bacillota</taxon>
        <taxon>Bacilli</taxon>
        <taxon>Lactobacillales</taxon>
        <taxon>Lactobacillaceae</taxon>
        <taxon>Latilactobacillus</taxon>
    </lineage>
</organism>
<dbReference type="PATRIC" id="fig|1423747.3.peg.859"/>
<feature type="transmembrane region" description="Helical" evidence="1">
    <location>
        <begin position="205"/>
        <end position="223"/>
    </location>
</feature>
<accession>A0A0R1RVX0</accession>
<feature type="transmembrane region" description="Helical" evidence="1">
    <location>
        <begin position="274"/>
        <end position="294"/>
    </location>
</feature>
<keyword evidence="1" id="KW-1133">Transmembrane helix</keyword>
<feature type="transmembrane region" description="Helical" evidence="1">
    <location>
        <begin position="615"/>
        <end position="637"/>
    </location>
</feature>
<protein>
    <recommendedName>
        <fullName evidence="4">Bacteriocin-associated integral membrane family protein</fullName>
    </recommendedName>
</protein>
<gene>
    <name evidence="2" type="ORF">FC69_GL000841</name>
</gene>
<dbReference type="EMBL" id="AZEX01000023">
    <property type="protein sequence ID" value="KRL61263.1"/>
    <property type="molecule type" value="Genomic_DNA"/>
</dbReference>
<feature type="transmembrane region" description="Helical" evidence="1">
    <location>
        <begin position="235"/>
        <end position="262"/>
    </location>
</feature>
<proteinExistence type="predicted"/>
<feature type="transmembrane region" description="Helical" evidence="1">
    <location>
        <begin position="152"/>
        <end position="175"/>
    </location>
</feature>
<evidence type="ECO:0008006" key="4">
    <source>
        <dbReference type="Google" id="ProtNLM"/>
    </source>
</evidence>
<evidence type="ECO:0000313" key="3">
    <source>
        <dbReference type="Proteomes" id="UP000051264"/>
    </source>
</evidence>
<name>A0A0R1RVX0_9LACO</name>
<dbReference type="Proteomes" id="UP000051264">
    <property type="component" value="Unassembled WGS sequence"/>
</dbReference>
<evidence type="ECO:0000313" key="2">
    <source>
        <dbReference type="EMBL" id="KRL61263.1"/>
    </source>
</evidence>